<feature type="compositionally biased region" description="Polar residues" evidence="1">
    <location>
        <begin position="503"/>
        <end position="513"/>
    </location>
</feature>
<feature type="compositionally biased region" description="Polar residues" evidence="1">
    <location>
        <begin position="150"/>
        <end position="159"/>
    </location>
</feature>
<feature type="compositionally biased region" description="Low complexity" evidence="1">
    <location>
        <begin position="160"/>
        <end position="206"/>
    </location>
</feature>
<dbReference type="EMBL" id="JAUJDW010000004">
    <property type="protein sequence ID" value="KAK0663214.1"/>
    <property type="molecule type" value="Genomic_DNA"/>
</dbReference>
<feature type="compositionally biased region" description="Acidic residues" evidence="1">
    <location>
        <begin position="741"/>
        <end position="758"/>
    </location>
</feature>
<feature type="compositionally biased region" description="Low complexity" evidence="1">
    <location>
        <begin position="123"/>
        <end position="144"/>
    </location>
</feature>
<feature type="region of interest" description="Disordered" evidence="1">
    <location>
        <begin position="663"/>
        <end position="758"/>
    </location>
</feature>
<feature type="region of interest" description="Disordered" evidence="1">
    <location>
        <begin position="441"/>
        <end position="460"/>
    </location>
</feature>
<feature type="compositionally biased region" description="Low complexity" evidence="1">
    <location>
        <begin position="582"/>
        <end position="592"/>
    </location>
</feature>
<name>A0AA40D7M2_9PEZI</name>
<evidence type="ECO:0000256" key="1">
    <source>
        <dbReference type="SAM" id="MobiDB-lite"/>
    </source>
</evidence>
<organism evidence="2 3">
    <name type="scientific">Lasiodiplodia hormozganensis</name>
    <dbReference type="NCBI Taxonomy" id="869390"/>
    <lineage>
        <taxon>Eukaryota</taxon>
        <taxon>Fungi</taxon>
        <taxon>Dikarya</taxon>
        <taxon>Ascomycota</taxon>
        <taxon>Pezizomycotina</taxon>
        <taxon>Dothideomycetes</taxon>
        <taxon>Dothideomycetes incertae sedis</taxon>
        <taxon>Botryosphaeriales</taxon>
        <taxon>Botryosphaeriaceae</taxon>
        <taxon>Lasiodiplodia</taxon>
    </lineage>
</organism>
<feature type="region of interest" description="Disordered" evidence="1">
    <location>
        <begin position="486"/>
        <end position="592"/>
    </location>
</feature>
<feature type="compositionally biased region" description="Low complexity" evidence="1">
    <location>
        <begin position="704"/>
        <end position="717"/>
    </location>
</feature>
<feature type="compositionally biased region" description="Polar residues" evidence="1">
    <location>
        <begin position="207"/>
        <end position="221"/>
    </location>
</feature>
<feature type="compositionally biased region" description="Basic residues" evidence="1">
    <location>
        <begin position="514"/>
        <end position="530"/>
    </location>
</feature>
<evidence type="ECO:0000313" key="3">
    <source>
        <dbReference type="Proteomes" id="UP001175001"/>
    </source>
</evidence>
<comment type="caution">
    <text evidence="2">The sequence shown here is derived from an EMBL/GenBank/DDBJ whole genome shotgun (WGS) entry which is preliminary data.</text>
</comment>
<evidence type="ECO:0000313" key="2">
    <source>
        <dbReference type="EMBL" id="KAK0663214.1"/>
    </source>
</evidence>
<protein>
    <submittedName>
        <fullName evidence="2">Uncharacterized protein</fullName>
    </submittedName>
</protein>
<reference evidence="2" key="1">
    <citation type="submission" date="2023-06" db="EMBL/GenBank/DDBJ databases">
        <title>Multi-omics analyses reveal the molecular pathogenesis toolkit of Lasiodiplodia hormozganensis, a cross-kingdom pathogen.</title>
        <authorList>
            <person name="Felix C."/>
            <person name="Meneses R."/>
            <person name="Goncalves M.F.M."/>
            <person name="Tilleman L."/>
            <person name="Duarte A.S."/>
            <person name="Jorrin-Novo J.V."/>
            <person name="Van De Peer Y."/>
            <person name="Deforce D."/>
            <person name="Van Nieuwerburgh F."/>
            <person name="Esteves A.C."/>
            <person name="Alves A."/>
        </authorList>
    </citation>
    <scope>NUCLEOTIDE SEQUENCE</scope>
    <source>
        <strain evidence="2">CBS 339.90</strain>
    </source>
</reference>
<accession>A0AA40D7M2</accession>
<feature type="region of interest" description="Disordered" evidence="1">
    <location>
        <begin position="1"/>
        <end position="57"/>
    </location>
</feature>
<gene>
    <name evidence="2" type="ORF">DIS24_g1405</name>
</gene>
<dbReference type="Proteomes" id="UP001175001">
    <property type="component" value="Unassembled WGS sequence"/>
</dbReference>
<dbReference type="AlphaFoldDB" id="A0AA40D7M2"/>
<feature type="region of interest" description="Disordered" evidence="1">
    <location>
        <begin position="123"/>
        <end position="221"/>
    </location>
</feature>
<feature type="compositionally biased region" description="Basic and acidic residues" evidence="1">
    <location>
        <begin position="441"/>
        <end position="451"/>
    </location>
</feature>
<keyword evidence="3" id="KW-1185">Reference proteome</keyword>
<feature type="compositionally biased region" description="Low complexity" evidence="1">
    <location>
        <begin position="681"/>
        <end position="696"/>
    </location>
</feature>
<sequence>MASYSSSHAFPNPGFANSYQQQAAGRSTPMPVMSQPQSNNAGYLAPSAPHTQTPAMGYPTLRYHSMQADNARVGAVNNVALPMQAPNQQLRRFQAQQQQQLQQFLQWQKKQFATALQQQTLPQQQQQQFPQPNIQQQQQYRQSQTPAAFPNQSVPQTYYNNSQSNQASQNNHVGQNSQVSNNNQVGYNNQVGNNSNQAGNSNNQVSYDNQAGDTNNQVSYNNNQASDIINQASNPAPIAKVDISLDPGNLPPIPPLIEPHPLTKNFEDLRVLLHPIPTHVIERLSTTTASSLMRLCLDFEYRDLSADYPIALQLETKAWLMRYLRDLNAARRTSGVRLCRHWQKRLYEHHRQNPKTGLYEYLPDEVEVAGGTEKELKMLDHEAREVLGNTLALFEENKKVLIPLIHPDWKFLQLRQNRGPSAKEWEDFVVDDIGELRRMKENAEREQREQEDAWNNHANGNGDVAIVGSRILSGEEVRMVAERRAAVAAGPSSKHKRKPSSKNIASGSATPKKSSMKPKGQQKQHGKKKSLVAAKDKVTSQSSTPEADNLQLTSSPPPLPDYPDDYGTGNMATQRDKYSQIPAAASPAPGASVVASHNNAATAALPSNNTAAQSASQLPDYPDIYAPAIQSTNQNIATAAGPNTPIPTVTITTTPATAMPDYPPIYSTKSANQHNAAAAGPNTSAVTTTNTSASAPPNYPPMYATASATETASISPSIQPAVSEADATPAADPLPQVDGGFDPEDDGLDDLFEGELDE</sequence>
<feature type="compositionally biased region" description="Polar residues" evidence="1">
    <location>
        <begin position="1"/>
        <end position="25"/>
    </location>
</feature>
<proteinExistence type="predicted"/>